<dbReference type="Pfam" id="PF01582">
    <property type="entry name" value="TIR"/>
    <property type="match status" value="1"/>
</dbReference>
<evidence type="ECO:0000256" key="2">
    <source>
        <dbReference type="ARBA" id="ARBA00022801"/>
    </source>
</evidence>
<dbReference type="EC" id="3.2.2.6" evidence="1"/>
<gene>
    <name evidence="6" type="ORF">ACH5RR_038853</name>
    <name evidence="7" type="ORF">ACH5RR_038875</name>
</gene>
<proteinExistence type="predicted"/>
<dbReference type="AlphaFoldDB" id="A0ABD2XWJ5"/>
<dbReference type="SMART" id="SM00255">
    <property type="entry name" value="TIR"/>
    <property type="match status" value="1"/>
</dbReference>
<dbReference type="Proteomes" id="UP001630127">
    <property type="component" value="Unassembled WGS sequence"/>
</dbReference>
<comment type="catalytic activity">
    <reaction evidence="4">
        <text>NAD(+) + H2O = ADP-D-ribose + nicotinamide + H(+)</text>
        <dbReference type="Rhea" id="RHEA:16301"/>
        <dbReference type="ChEBI" id="CHEBI:15377"/>
        <dbReference type="ChEBI" id="CHEBI:15378"/>
        <dbReference type="ChEBI" id="CHEBI:17154"/>
        <dbReference type="ChEBI" id="CHEBI:57540"/>
        <dbReference type="ChEBI" id="CHEBI:57967"/>
        <dbReference type="EC" id="3.2.2.6"/>
    </reaction>
    <physiologicalReaction direction="left-to-right" evidence="4">
        <dbReference type="Rhea" id="RHEA:16302"/>
    </physiologicalReaction>
</comment>
<reference evidence="7 8" key="1">
    <citation type="submission" date="2024-11" db="EMBL/GenBank/DDBJ databases">
        <title>A near-complete genome assembly of Cinchona calisaya.</title>
        <authorList>
            <person name="Lian D.C."/>
            <person name="Zhao X.W."/>
            <person name="Wei L."/>
        </authorList>
    </citation>
    <scope>NUCLEOTIDE SEQUENCE [LARGE SCALE GENOMIC DNA]</scope>
    <source>
        <tissue evidence="7">Nenye</tissue>
    </source>
</reference>
<evidence type="ECO:0000313" key="7">
    <source>
        <dbReference type="EMBL" id="KAL3499782.1"/>
    </source>
</evidence>
<dbReference type="EMBL" id="JBJUIK010000016">
    <property type="protein sequence ID" value="KAL3499782.1"/>
    <property type="molecule type" value="Genomic_DNA"/>
</dbReference>
<dbReference type="Gene3D" id="3.40.50.10140">
    <property type="entry name" value="Toll/interleukin-1 receptor homology (TIR) domain"/>
    <property type="match status" value="1"/>
</dbReference>
<dbReference type="InterPro" id="IPR035897">
    <property type="entry name" value="Toll_tir_struct_dom_sf"/>
</dbReference>
<evidence type="ECO:0000256" key="3">
    <source>
        <dbReference type="ARBA" id="ARBA00023027"/>
    </source>
</evidence>
<protein>
    <recommendedName>
        <fullName evidence="1">ADP-ribosyl cyclase/cyclic ADP-ribose hydrolase</fullName>
        <ecNumber evidence="1">3.2.2.6</ecNumber>
    </recommendedName>
</protein>
<comment type="caution">
    <text evidence="7">The sequence shown here is derived from an EMBL/GenBank/DDBJ whole genome shotgun (WGS) entry which is preliminary data.</text>
</comment>
<dbReference type="GO" id="GO:0061809">
    <property type="term" value="F:NAD+ nucleosidase activity, cyclic ADP-ribose generating"/>
    <property type="evidence" value="ECO:0007669"/>
    <property type="project" value="UniProtKB-EC"/>
</dbReference>
<name>A0ABD2XWJ5_9GENT</name>
<keyword evidence="3" id="KW-0520">NAD</keyword>
<keyword evidence="8" id="KW-1185">Reference proteome</keyword>
<dbReference type="PROSITE" id="PS50104">
    <property type="entry name" value="TIR"/>
    <property type="match status" value="1"/>
</dbReference>
<evidence type="ECO:0000313" key="8">
    <source>
        <dbReference type="Proteomes" id="UP001630127"/>
    </source>
</evidence>
<evidence type="ECO:0000256" key="1">
    <source>
        <dbReference type="ARBA" id="ARBA00011982"/>
    </source>
</evidence>
<accession>A0ABD2XWJ5</accession>
<dbReference type="SUPFAM" id="SSF52200">
    <property type="entry name" value="Toll/Interleukin receptor TIR domain"/>
    <property type="match status" value="1"/>
</dbReference>
<dbReference type="PANTHER" id="PTHR32009">
    <property type="entry name" value="TMV RESISTANCE PROTEIN N-LIKE"/>
    <property type="match status" value="1"/>
</dbReference>
<keyword evidence="2" id="KW-0378">Hydrolase</keyword>
<feature type="domain" description="TIR" evidence="5">
    <location>
        <begin position="1"/>
        <end position="101"/>
    </location>
</feature>
<evidence type="ECO:0000256" key="4">
    <source>
        <dbReference type="ARBA" id="ARBA00047304"/>
    </source>
</evidence>
<sequence length="115" mass="12869">MMKNSKEEDPPALCQAIEESRIAIIIFSENCAFSSWCLDELAKIIECNGVLGQTILPIFYDVDPSAVRKQKWSFAKHFAKHEDEIEDKGRMQNWRAALTEAASFSGCDVPNTANG</sequence>
<dbReference type="EMBL" id="JBJUIK010000016">
    <property type="protein sequence ID" value="KAL3499760.1"/>
    <property type="molecule type" value="Genomic_DNA"/>
</dbReference>
<evidence type="ECO:0000259" key="5">
    <source>
        <dbReference type="PROSITE" id="PS50104"/>
    </source>
</evidence>
<organism evidence="7 8">
    <name type="scientific">Cinchona calisaya</name>
    <dbReference type="NCBI Taxonomy" id="153742"/>
    <lineage>
        <taxon>Eukaryota</taxon>
        <taxon>Viridiplantae</taxon>
        <taxon>Streptophyta</taxon>
        <taxon>Embryophyta</taxon>
        <taxon>Tracheophyta</taxon>
        <taxon>Spermatophyta</taxon>
        <taxon>Magnoliopsida</taxon>
        <taxon>eudicotyledons</taxon>
        <taxon>Gunneridae</taxon>
        <taxon>Pentapetalae</taxon>
        <taxon>asterids</taxon>
        <taxon>lamiids</taxon>
        <taxon>Gentianales</taxon>
        <taxon>Rubiaceae</taxon>
        <taxon>Cinchonoideae</taxon>
        <taxon>Cinchoneae</taxon>
        <taxon>Cinchona</taxon>
    </lineage>
</organism>
<dbReference type="PANTHER" id="PTHR32009:SF39">
    <property type="entry name" value="TIR DOMAIN-CONTAINING PROTEIN"/>
    <property type="match status" value="1"/>
</dbReference>
<dbReference type="InterPro" id="IPR000157">
    <property type="entry name" value="TIR_dom"/>
</dbReference>
<evidence type="ECO:0000313" key="6">
    <source>
        <dbReference type="EMBL" id="KAL3499760.1"/>
    </source>
</evidence>